<organism evidence="3">
    <name type="scientific">Zea mays</name>
    <name type="common">Maize</name>
    <dbReference type="NCBI Taxonomy" id="4577"/>
    <lineage>
        <taxon>Eukaryota</taxon>
        <taxon>Viridiplantae</taxon>
        <taxon>Streptophyta</taxon>
        <taxon>Embryophyta</taxon>
        <taxon>Tracheophyta</taxon>
        <taxon>Spermatophyta</taxon>
        <taxon>Magnoliopsida</taxon>
        <taxon>Liliopsida</taxon>
        <taxon>Poales</taxon>
        <taxon>Poaceae</taxon>
        <taxon>PACMAD clade</taxon>
        <taxon>Panicoideae</taxon>
        <taxon>Andropogonodae</taxon>
        <taxon>Andropogoneae</taxon>
        <taxon>Tripsacinae</taxon>
        <taxon>Zea</taxon>
    </lineage>
</organism>
<sequence>MVELKSRVLAALAKLSDYDTHHIAIEELEIRASPLTDVMPILLNTLASDSLGLVTPASACVSRLLATLCASHPDAAAPHLHMVLAHLSRQLKDPASDTSVRDACETSRASSW</sequence>
<protein>
    <submittedName>
        <fullName evidence="3">Microtubule-associated protein TORTIFOLIA1</fullName>
    </submittedName>
</protein>
<dbReference type="Pfam" id="PF24714">
    <property type="entry name" value="TOR1L1_N"/>
    <property type="match status" value="1"/>
</dbReference>
<dbReference type="AlphaFoldDB" id="A0A3L6DMK6"/>
<reference evidence="3" key="1">
    <citation type="journal article" date="2018" name="Nat. Genet.">
        <title>Extensive intraspecific gene order and gene structural variations between Mo17 and other maize genomes.</title>
        <authorList>
            <person name="Sun S."/>
            <person name="Zhou Y."/>
            <person name="Chen J."/>
            <person name="Shi J."/>
            <person name="Zhao H."/>
            <person name="Zhao H."/>
            <person name="Song W."/>
            <person name="Zhang M."/>
            <person name="Cui Y."/>
            <person name="Dong X."/>
            <person name="Liu H."/>
            <person name="Ma X."/>
            <person name="Jiao Y."/>
            <person name="Wang B."/>
            <person name="Wei X."/>
            <person name="Stein J.C."/>
            <person name="Glaubitz J.C."/>
            <person name="Lu F."/>
            <person name="Yu G."/>
            <person name="Liang C."/>
            <person name="Fengler K."/>
            <person name="Li B."/>
            <person name="Rafalski A."/>
            <person name="Schnable P.S."/>
            <person name="Ware D.H."/>
            <person name="Buckler E.S."/>
            <person name="Lai J."/>
        </authorList>
    </citation>
    <scope>NUCLEOTIDE SEQUENCE [LARGE SCALE GENOMIC DNA]</scope>
    <source>
        <tissue evidence="3">Seedling</tissue>
    </source>
</reference>
<gene>
    <name evidence="3" type="primary">TOR1_2</name>
    <name evidence="3" type="ORF">Zm00014a_036386</name>
</gene>
<dbReference type="SUPFAM" id="SSF48371">
    <property type="entry name" value="ARM repeat"/>
    <property type="match status" value="1"/>
</dbReference>
<evidence type="ECO:0000313" key="3">
    <source>
        <dbReference type="EMBL" id="PWZ09854.1"/>
    </source>
</evidence>
<feature type="compositionally biased region" description="Basic and acidic residues" evidence="1">
    <location>
        <begin position="92"/>
        <end position="105"/>
    </location>
</feature>
<feature type="region of interest" description="Disordered" evidence="1">
    <location>
        <begin position="92"/>
        <end position="112"/>
    </location>
</feature>
<dbReference type="PANTHER" id="PTHR31355:SF7">
    <property type="entry name" value="MICROTUBULE-ASSOCIATED PROTEIN TORTIFOLIA1"/>
    <property type="match status" value="1"/>
</dbReference>
<feature type="domain" description="TORTIFOLIA1/SINE1-2 N-terminal" evidence="2">
    <location>
        <begin position="2"/>
        <end position="107"/>
    </location>
</feature>
<dbReference type="PANTHER" id="PTHR31355">
    <property type="entry name" value="MICROTUBULE-ASSOCIATED PROTEIN TORTIFOLIA1"/>
    <property type="match status" value="1"/>
</dbReference>
<dbReference type="InterPro" id="IPR057600">
    <property type="entry name" value="TORTIFOLIA1/SINE1-2_N"/>
</dbReference>
<name>A0A3L6DMK6_MAIZE</name>
<accession>A0A3L6DMK6</accession>
<proteinExistence type="predicted"/>
<comment type="caution">
    <text evidence="3">The sequence shown here is derived from an EMBL/GenBank/DDBJ whole genome shotgun (WGS) entry which is preliminary data.</text>
</comment>
<dbReference type="InterPro" id="IPR033337">
    <property type="entry name" value="TORTIFOLIA1/SINE1-2"/>
</dbReference>
<dbReference type="GO" id="GO:0008017">
    <property type="term" value="F:microtubule binding"/>
    <property type="evidence" value="ECO:0007669"/>
    <property type="project" value="InterPro"/>
</dbReference>
<dbReference type="InterPro" id="IPR016024">
    <property type="entry name" value="ARM-type_fold"/>
</dbReference>
<evidence type="ECO:0000259" key="2">
    <source>
        <dbReference type="Pfam" id="PF24714"/>
    </source>
</evidence>
<dbReference type="GO" id="GO:0005874">
    <property type="term" value="C:microtubule"/>
    <property type="evidence" value="ECO:0007669"/>
    <property type="project" value="InterPro"/>
</dbReference>
<dbReference type="Proteomes" id="UP000251960">
    <property type="component" value="Chromosome 8"/>
</dbReference>
<evidence type="ECO:0000256" key="1">
    <source>
        <dbReference type="SAM" id="MobiDB-lite"/>
    </source>
</evidence>
<dbReference type="EMBL" id="NCVQ01000009">
    <property type="protein sequence ID" value="PWZ09854.1"/>
    <property type="molecule type" value="Genomic_DNA"/>
</dbReference>